<keyword evidence="4 14" id="KW-0436">Ligase</keyword>
<dbReference type="Gene3D" id="3.30.420.40">
    <property type="match status" value="1"/>
</dbReference>
<dbReference type="InterPro" id="IPR041440">
    <property type="entry name" value="HypF_C"/>
</dbReference>
<dbReference type="PANTHER" id="PTHR42959:SF1">
    <property type="entry name" value="CARBAMOYLTRANSFERASE HYPF"/>
    <property type="match status" value="1"/>
</dbReference>
<dbReference type="SUPFAM" id="SSF53067">
    <property type="entry name" value="Actin-like ATPase domain"/>
    <property type="match status" value="1"/>
</dbReference>
<comment type="caution">
    <text evidence="14">The sequence shown here is derived from an EMBL/GenBank/DDBJ whole genome shotgun (WGS) entry which is preliminary data.</text>
</comment>
<comment type="similarity">
    <text evidence="3 10">Belongs to the carbamoyltransferase HypF family.</text>
</comment>
<dbReference type="InterPro" id="IPR006070">
    <property type="entry name" value="Sua5-like_dom"/>
</dbReference>
<dbReference type="GO" id="GO:0003998">
    <property type="term" value="F:acylphosphatase activity"/>
    <property type="evidence" value="ECO:0007669"/>
    <property type="project" value="UniProtKB-EC"/>
</dbReference>
<keyword evidence="7" id="KW-0862">Zinc</keyword>
<gene>
    <name evidence="14" type="primary">hypF</name>
    <name evidence="14" type="ORF">H9704_09540</name>
</gene>
<dbReference type="PIRSF" id="PIRSF006256">
    <property type="entry name" value="CMPcnvr_hdrg_mat"/>
    <property type="match status" value="1"/>
</dbReference>
<evidence type="ECO:0000256" key="8">
    <source>
        <dbReference type="ARBA" id="ARBA00047645"/>
    </source>
</evidence>
<keyword evidence="11" id="KW-0378">Hydrolase</keyword>
<evidence type="ECO:0000313" key="14">
    <source>
        <dbReference type="EMBL" id="HJC06382.1"/>
    </source>
</evidence>
<dbReference type="SUPFAM" id="SSF54975">
    <property type="entry name" value="Acylphosphatase/BLUF domain-like"/>
    <property type="match status" value="1"/>
</dbReference>
<dbReference type="PANTHER" id="PTHR42959">
    <property type="entry name" value="CARBAMOYLTRANSFERASE"/>
    <property type="match status" value="1"/>
</dbReference>
<dbReference type="Pfam" id="PF22521">
    <property type="entry name" value="HypF_C_2"/>
    <property type="match status" value="1"/>
</dbReference>
<dbReference type="InterPro" id="IPR036046">
    <property type="entry name" value="Acylphosphatase-like_dom_sf"/>
</dbReference>
<dbReference type="AlphaFoldDB" id="A0A9D2SI94"/>
<dbReference type="InterPro" id="IPR051060">
    <property type="entry name" value="Carbamoyltrans_HypF-like"/>
</dbReference>
<accession>A0A9D2SI94</accession>
<dbReference type="Pfam" id="PF00708">
    <property type="entry name" value="Acylphosphatase"/>
    <property type="match status" value="1"/>
</dbReference>
<organism evidence="14 15">
    <name type="scientific">Candidatus Enterocloster excrementipullorum</name>
    <dbReference type="NCBI Taxonomy" id="2838559"/>
    <lineage>
        <taxon>Bacteria</taxon>
        <taxon>Bacillati</taxon>
        <taxon>Bacillota</taxon>
        <taxon>Clostridia</taxon>
        <taxon>Lachnospirales</taxon>
        <taxon>Lachnospiraceae</taxon>
        <taxon>Enterocloster</taxon>
    </lineage>
</organism>
<dbReference type="NCBIfam" id="TIGR00143">
    <property type="entry name" value="hypF"/>
    <property type="match status" value="1"/>
</dbReference>
<comment type="catalytic activity">
    <reaction evidence="8 11">
        <text>an acyl phosphate + H2O = a carboxylate + phosphate + H(+)</text>
        <dbReference type="Rhea" id="RHEA:14965"/>
        <dbReference type="ChEBI" id="CHEBI:15377"/>
        <dbReference type="ChEBI" id="CHEBI:15378"/>
        <dbReference type="ChEBI" id="CHEBI:29067"/>
        <dbReference type="ChEBI" id="CHEBI:43474"/>
        <dbReference type="ChEBI" id="CHEBI:59918"/>
        <dbReference type="EC" id="3.6.1.7"/>
    </reaction>
</comment>
<feature type="active site" evidence="11">
    <location>
        <position position="47"/>
    </location>
</feature>
<evidence type="ECO:0000256" key="5">
    <source>
        <dbReference type="ARBA" id="ARBA00022723"/>
    </source>
</evidence>
<evidence type="ECO:0000256" key="1">
    <source>
        <dbReference type="ARBA" id="ARBA00004711"/>
    </source>
</evidence>
<reference evidence="14" key="2">
    <citation type="submission" date="2021-04" db="EMBL/GenBank/DDBJ databases">
        <authorList>
            <person name="Gilroy R."/>
        </authorList>
    </citation>
    <scope>NUCLEOTIDE SEQUENCE</scope>
    <source>
        <strain evidence="14">CHK180-15479</strain>
    </source>
</reference>
<dbReference type="Pfam" id="PF07503">
    <property type="entry name" value="zf-HYPF"/>
    <property type="match status" value="2"/>
</dbReference>
<dbReference type="Gene3D" id="3.30.420.360">
    <property type="match status" value="1"/>
</dbReference>
<dbReference type="GO" id="GO:0016743">
    <property type="term" value="F:carboxyl- or carbamoyltransferase activity"/>
    <property type="evidence" value="ECO:0007669"/>
    <property type="project" value="UniProtKB-UniRule"/>
</dbReference>
<evidence type="ECO:0000256" key="9">
    <source>
        <dbReference type="ARBA" id="ARBA00048220"/>
    </source>
</evidence>
<evidence type="ECO:0000256" key="6">
    <source>
        <dbReference type="ARBA" id="ARBA00022771"/>
    </source>
</evidence>
<dbReference type="Proteomes" id="UP000823910">
    <property type="component" value="Unassembled WGS sequence"/>
</dbReference>
<evidence type="ECO:0000259" key="13">
    <source>
        <dbReference type="PROSITE" id="PS51163"/>
    </source>
</evidence>
<dbReference type="InterPro" id="IPR017968">
    <property type="entry name" value="Acylphosphatase_CS"/>
</dbReference>
<sequence length="794" mass="87474">MKGRMSGPGAGRQCVRVKVSGIVQGVGMRPFLHRLARSLQVTGWARNTLEGVEMVLEGDTESLSSFVREVRENPPPLAVVEAVELMADSPERRTGPEERIQNFETFEIVDSSSELPGNTLIAPDMAPCPDCVKELFSPSDRRFRYPFINCTNCGPRFTIIKALPYDRARTSMENFPMCPACREEYGDIENRRYHAQPDCCPVCGPAVYFLDSAGERAPGDPFRLAQEMLLAGGILAVKGIGGIHLACDAGNAGAVERLRRIKHREAKPLAVMCASFREAERFCRISGAERRILESPRRPIVLCEKKQPDSLRELSGNSRLGVMLPYTPLHVLLLDGAFGGPKTLVMTSANAPDCPVLTENEEALSLLKGQIDGFLLHNRPIENRCDDSLVMEWQGREYFFRRSRGYAPQPVPLEQEGTGILALGAQQKASFALGQGKKAFLSQHIGDLDSLEAQDFFRENISRFAGLFHIRPGFLACDLHPGYESTKIGEEMAGQKGIPLLKIQHHWAHMAACMADNRLEGDAFGIIWDGTGMGTDGTIWGAECLSGNYAGFERRGSIRPILLPGGEEAIRRIGRIGFSLLWDLGRGTPFLEENAEAAPLEGGIQERRALTAMLEKRISCVEASSMGRLFDGVDALLEGRARARYEGEGAVLLEALGEAGREAACPYPLAFYEEAGVRCFDTRPMIKQIVLDKQARVPSADIARRFMETLAAMALEQCLHLNTGKHPVVLSGGVFQNHFLLERVRTLLEEAGFAVFCHRRVAPNDQGISLGQLAIAQRSEEYRVFGSAVKDNKN</sequence>
<reference evidence="14" key="1">
    <citation type="journal article" date="2021" name="PeerJ">
        <title>Extensive microbial diversity within the chicken gut microbiome revealed by metagenomics and culture.</title>
        <authorList>
            <person name="Gilroy R."/>
            <person name="Ravi A."/>
            <person name="Getino M."/>
            <person name="Pursley I."/>
            <person name="Horton D.L."/>
            <person name="Alikhan N.F."/>
            <person name="Baker D."/>
            <person name="Gharbi K."/>
            <person name="Hall N."/>
            <person name="Watson M."/>
            <person name="Adriaenssens E.M."/>
            <person name="Foster-Nyarko E."/>
            <person name="Jarju S."/>
            <person name="Secka A."/>
            <person name="Antonio M."/>
            <person name="Oren A."/>
            <person name="Chaudhuri R.R."/>
            <person name="La Ragione R."/>
            <person name="Hildebrand F."/>
            <person name="Pallen M.J."/>
        </authorList>
    </citation>
    <scope>NUCLEOTIDE SEQUENCE</scope>
    <source>
        <strain evidence="14">CHK180-15479</strain>
    </source>
</reference>
<dbReference type="InterPro" id="IPR011125">
    <property type="entry name" value="Znf_HypF"/>
</dbReference>
<dbReference type="PROSITE" id="PS51160">
    <property type="entry name" value="ACYLPHOSPHATASE_3"/>
    <property type="match status" value="1"/>
</dbReference>
<evidence type="ECO:0000256" key="7">
    <source>
        <dbReference type="ARBA" id="ARBA00022833"/>
    </source>
</evidence>
<dbReference type="Gene3D" id="3.30.110.120">
    <property type="match status" value="1"/>
</dbReference>
<dbReference type="Pfam" id="PF01300">
    <property type="entry name" value="Sua5_yciO_yrdC"/>
    <property type="match status" value="1"/>
</dbReference>
<dbReference type="PROSITE" id="PS51163">
    <property type="entry name" value="YRDC"/>
    <property type="match status" value="1"/>
</dbReference>
<evidence type="ECO:0000256" key="11">
    <source>
        <dbReference type="PROSITE-ProRule" id="PRU00520"/>
    </source>
</evidence>
<keyword evidence="5" id="KW-0479">Metal-binding</keyword>
<protein>
    <recommendedName>
        <fullName evidence="10">Carbamoyltransferase</fullName>
        <ecNumber evidence="10">6.2.-.-</ecNumber>
    </recommendedName>
</protein>
<dbReference type="InterPro" id="IPR004421">
    <property type="entry name" value="Carbamoyltransferase_HypF"/>
</dbReference>
<dbReference type="Pfam" id="PF17788">
    <property type="entry name" value="HypF_C"/>
    <property type="match status" value="1"/>
</dbReference>
<evidence type="ECO:0000256" key="4">
    <source>
        <dbReference type="ARBA" id="ARBA00022598"/>
    </source>
</evidence>
<evidence type="ECO:0000259" key="12">
    <source>
        <dbReference type="PROSITE" id="PS51160"/>
    </source>
</evidence>
<dbReference type="GO" id="GO:0008270">
    <property type="term" value="F:zinc ion binding"/>
    <property type="evidence" value="ECO:0007669"/>
    <property type="project" value="UniProtKB-KW"/>
</dbReference>
<dbReference type="PROSITE" id="PS00150">
    <property type="entry name" value="ACYLPHOSPHATASE_1"/>
    <property type="match status" value="1"/>
</dbReference>
<proteinExistence type="inferred from homology"/>
<comment type="similarity">
    <text evidence="2">Belongs to the acylphosphatase family.</text>
</comment>
<keyword evidence="6" id="KW-0863">Zinc-finger</keyword>
<dbReference type="InterPro" id="IPR055128">
    <property type="entry name" value="HypF_C_2"/>
</dbReference>
<name>A0A9D2SI94_9FIRM</name>
<evidence type="ECO:0000313" key="15">
    <source>
        <dbReference type="Proteomes" id="UP000823910"/>
    </source>
</evidence>
<dbReference type="GO" id="GO:0003725">
    <property type="term" value="F:double-stranded RNA binding"/>
    <property type="evidence" value="ECO:0007669"/>
    <property type="project" value="InterPro"/>
</dbReference>
<feature type="domain" description="Acylphosphatase-like" evidence="12">
    <location>
        <begin position="14"/>
        <end position="110"/>
    </location>
</feature>
<dbReference type="EMBL" id="DWWT01000046">
    <property type="protein sequence ID" value="HJC06382.1"/>
    <property type="molecule type" value="Genomic_DNA"/>
</dbReference>
<comment type="pathway">
    <text evidence="1">Protein modification; [NiFe] hydrogenase maturation.</text>
</comment>
<dbReference type="SUPFAM" id="SSF55821">
    <property type="entry name" value="YrdC/RibB"/>
    <property type="match status" value="1"/>
</dbReference>
<evidence type="ECO:0000256" key="2">
    <source>
        <dbReference type="ARBA" id="ARBA00005614"/>
    </source>
</evidence>
<dbReference type="InterPro" id="IPR017945">
    <property type="entry name" value="DHBP_synth_RibB-like_a/b_dom"/>
</dbReference>
<dbReference type="Gene3D" id="3.90.870.50">
    <property type="match status" value="1"/>
</dbReference>
<dbReference type="GO" id="GO:0051604">
    <property type="term" value="P:protein maturation"/>
    <property type="evidence" value="ECO:0007669"/>
    <property type="project" value="TreeGrafter"/>
</dbReference>
<feature type="active site" evidence="11">
    <location>
        <position position="29"/>
    </location>
</feature>
<evidence type="ECO:0000256" key="10">
    <source>
        <dbReference type="PIRNR" id="PIRNR006256"/>
    </source>
</evidence>
<dbReference type="EC" id="6.2.-.-" evidence="10"/>
<comment type="catalytic activity">
    <reaction evidence="9">
        <text>C-terminal L-cysteinyl-[HypE protein] + carbamoyl phosphate + ATP + H2O = C-terminal S-carboxamide-L-cysteinyl-[HypE protein] + AMP + phosphate + diphosphate + H(+)</text>
        <dbReference type="Rhea" id="RHEA:55636"/>
        <dbReference type="Rhea" id="RHEA-COMP:14247"/>
        <dbReference type="Rhea" id="RHEA-COMP:14392"/>
        <dbReference type="ChEBI" id="CHEBI:15377"/>
        <dbReference type="ChEBI" id="CHEBI:15378"/>
        <dbReference type="ChEBI" id="CHEBI:30616"/>
        <dbReference type="ChEBI" id="CHEBI:33019"/>
        <dbReference type="ChEBI" id="CHEBI:43474"/>
        <dbReference type="ChEBI" id="CHEBI:58228"/>
        <dbReference type="ChEBI" id="CHEBI:76913"/>
        <dbReference type="ChEBI" id="CHEBI:139126"/>
        <dbReference type="ChEBI" id="CHEBI:456215"/>
    </reaction>
</comment>
<evidence type="ECO:0000256" key="3">
    <source>
        <dbReference type="ARBA" id="ARBA00008097"/>
    </source>
</evidence>
<dbReference type="GO" id="GO:0016874">
    <property type="term" value="F:ligase activity"/>
    <property type="evidence" value="ECO:0007669"/>
    <property type="project" value="UniProtKB-UniRule"/>
</dbReference>
<dbReference type="InterPro" id="IPR043129">
    <property type="entry name" value="ATPase_NBD"/>
</dbReference>
<feature type="domain" description="YrdC-like" evidence="13">
    <location>
        <begin position="219"/>
        <end position="405"/>
    </location>
</feature>
<dbReference type="InterPro" id="IPR001792">
    <property type="entry name" value="Acylphosphatase-like_dom"/>
</dbReference>